<evidence type="ECO:0000313" key="1">
    <source>
        <dbReference type="EMBL" id="JAD91945.1"/>
    </source>
</evidence>
<proteinExistence type="predicted"/>
<dbReference type="AlphaFoldDB" id="A0A0A9E203"/>
<dbReference type="EMBL" id="GBRH01205950">
    <property type="protein sequence ID" value="JAD91945.1"/>
    <property type="molecule type" value="Transcribed_RNA"/>
</dbReference>
<reference evidence="1" key="1">
    <citation type="submission" date="2014-09" db="EMBL/GenBank/DDBJ databases">
        <authorList>
            <person name="Magalhaes I.L.F."/>
            <person name="Oliveira U."/>
            <person name="Santos F.R."/>
            <person name="Vidigal T.H.D.A."/>
            <person name="Brescovit A.D."/>
            <person name="Santos A.J."/>
        </authorList>
    </citation>
    <scope>NUCLEOTIDE SEQUENCE</scope>
    <source>
        <tissue evidence="1">Shoot tissue taken approximately 20 cm above the soil surface</tissue>
    </source>
</reference>
<reference evidence="1" key="2">
    <citation type="journal article" date="2015" name="Data Brief">
        <title>Shoot transcriptome of the giant reed, Arundo donax.</title>
        <authorList>
            <person name="Barrero R.A."/>
            <person name="Guerrero F.D."/>
            <person name="Moolhuijzen P."/>
            <person name="Goolsby J.A."/>
            <person name="Tidwell J."/>
            <person name="Bellgard S.E."/>
            <person name="Bellgard M.I."/>
        </authorList>
    </citation>
    <scope>NUCLEOTIDE SEQUENCE</scope>
    <source>
        <tissue evidence="1">Shoot tissue taken approximately 20 cm above the soil surface</tissue>
    </source>
</reference>
<protein>
    <submittedName>
        <fullName evidence="1">Uncharacterized protein</fullName>
    </submittedName>
</protein>
<accession>A0A0A9E203</accession>
<name>A0A0A9E203_ARUDO</name>
<sequence>MPLGSDFCINPVLMSNHLIGTLMLQNTSSTNKCSILAIQSCYISCFFQSILVTLPELLAGWQ</sequence>
<organism evidence="1">
    <name type="scientific">Arundo donax</name>
    <name type="common">Giant reed</name>
    <name type="synonym">Donax arundinaceus</name>
    <dbReference type="NCBI Taxonomy" id="35708"/>
    <lineage>
        <taxon>Eukaryota</taxon>
        <taxon>Viridiplantae</taxon>
        <taxon>Streptophyta</taxon>
        <taxon>Embryophyta</taxon>
        <taxon>Tracheophyta</taxon>
        <taxon>Spermatophyta</taxon>
        <taxon>Magnoliopsida</taxon>
        <taxon>Liliopsida</taxon>
        <taxon>Poales</taxon>
        <taxon>Poaceae</taxon>
        <taxon>PACMAD clade</taxon>
        <taxon>Arundinoideae</taxon>
        <taxon>Arundineae</taxon>
        <taxon>Arundo</taxon>
    </lineage>
</organism>